<feature type="coiled-coil region" evidence="15">
    <location>
        <begin position="351"/>
        <end position="378"/>
    </location>
</feature>
<evidence type="ECO:0000256" key="10">
    <source>
        <dbReference type="ARBA" id="ARBA00023017"/>
    </source>
</evidence>
<evidence type="ECO:0000256" key="9">
    <source>
        <dbReference type="ARBA" id="ARBA00022763"/>
    </source>
</evidence>
<evidence type="ECO:0000259" key="16">
    <source>
        <dbReference type="Pfam" id="PF01035"/>
    </source>
</evidence>
<evidence type="ECO:0000256" key="7">
    <source>
        <dbReference type="ARBA" id="ARBA00022603"/>
    </source>
</evidence>
<comment type="similarity">
    <text evidence="4">Belongs to the MGMT family.</text>
</comment>
<evidence type="ECO:0000256" key="11">
    <source>
        <dbReference type="ARBA" id="ARBA00023204"/>
    </source>
</evidence>
<evidence type="ECO:0000256" key="1">
    <source>
        <dbReference type="ARBA" id="ARBA00001286"/>
    </source>
</evidence>
<keyword evidence="6" id="KW-0963">Cytoplasm</keyword>
<accession>A0ABP0GRK1</accession>
<dbReference type="CDD" id="cd06445">
    <property type="entry name" value="ATase"/>
    <property type="match status" value="1"/>
</dbReference>
<keyword evidence="7" id="KW-0489">Methyltransferase</keyword>
<dbReference type="Pfam" id="PF01035">
    <property type="entry name" value="DNA_binding_1"/>
    <property type="match status" value="1"/>
</dbReference>
<evidence type="ECO:0000256" key="4">
    <source>
        <dbReference type="ARBA" id="ARBA00008711"/>
    </source>
</evidence>
<dbReference type="InterPro" id="IPR036217">
    <property type="entry name" value="MethylDNA_cys_MeTrfase_DNAb"/>
</dbReference>
<dbReference type="PANTHER" id="PTHR15346">
    <property type="entry name" value="DYNACTIN SUBUNIT"/>
    <property type="match status" value="1"/>
</dbReference>
<evidence type="ECO:0000313" key="17">
    <source>
        <dbReference type="EMBL" id="CAK8694242.1"/>
    </source>
</evidence>
<dbReference type="InterPro" id="IPR014048">
    <property type="entry name" value="MethylDNA_cys_MeTrfase_DNA-bd"/>
</dbReference>
<evidence type="ECO:0000256" key="3">
    <source>
        <dbReference type="ARBA" id="ARBA00006176"/>
    </source>
</evidence>
<dbReference type="InterPro" id="IPR028133">
    <property type="entry name" value="Dynamitin"/>
</dbReference>
<dbReference type="SUPFAM" id="SSF46767">
    <property type="entry name" value="Methylated DNA-protein cysteine methyltransferase, C-terminal domain"/>
    <property type="match status" value="1"/>
</dbReference>
<evidence type="ECO:0000256" key="2">
    <source>
        <dbReference type="ARBA" id="ARBA00004496"/>
    </source>
</evidence>
<keyword evidence="15" id="KW-0175">Coiled coil</keyword>
<reference evidence="17 18" key="1">
    <citation type="submission" date="2024-02" db="EMBL/GenBank/DDBJ databases">
        <authorList>
            <person name="Daric V."/>
            <person name="Darras S."/>
        </authorList>
    </citation>
    <scope>NUCLEOTIDE SEQUENCE [LARGE SCALE GENOMIC DNA]</scope>
</reference>
<keyword evidence="10" id="KW-0243">Dynein</keyword>
<comment type="caution">
    <text evidence="17">The sequence shown here is derived from an EMBL/GenBank/DDBJ whole genome shotgun (WGS) entry which is preliminary data.</text>
</comment>
<comment type="catalytic activity">
    <reaction evidence="1">
        <text>a 4-O-methyl-thymidine in DNA + L-cysteinyl-[protein] = a thymidine in DNA + S-methyl-L-cysteinyl-[protein]</text>
        <dbReference type="Rhea" id="RHEA:53428"/>
        <dbReference type="Rhea" id="RHEA-COMP:10131"/>
        <dbReference type="Rhea" id="RHEA-COMP:10132"/>
        <dbReference type="Rhea" id="RHEA-COMP:13555"/>
        <dbReference type="Rhea" id="RHEA-COMP:13556"/>
        <dbReference type="ChEBI" id="CHEBI:29950"/>
        <dbReference type="ChEBI" id="CHEBI:82612"/>
        <dbReference type="ChEBI" id="CHEBI:137386"/>
        <dbReference type="ChEBI" id="CHEBI:137387"/>
        <dbReference type="EC" id="2.1.1.63"/>
    </reaction>
</comment>
<dbReference type="InterPro" id="IPR036388">
    <property type="entry name" value="WH-like_DNA-bd_sf"/>
</dbReference>
<evidence type="ECO:0000256" key="8">
    <source>
        <dbReference type="ARBA" id="ARBA00022679"/>
    </source>
</evidence>
<keyword evidence="18" id="KW-1185">Reference proteome</keyword>
<evidence type="ECO:0000313" key="18">
    <source>
        <dbReference type="Proteomes" id="UP001642483"/>
    </source>
</evidence>
<dbReference type="Proteomes" id="UP001642483">
    <property type="component" value="Unassembled WGS sequence"/>
</dbReference>
<comment type="subcellular location">
    <subcellularLocation>
        <location evidence="2">Cytoplasm</location>
    </subcellularLocation>
</comment>
<sequence>MAEILLKTPIGVVKIFHTEKGIKKINLDQNFNDNPNILSKTFSNNKVEILEHNVPITLEAENFIAWIRNFFDPSMSINHEPIIDSDIVEKDNFTGLVLRTLKNQTKPGTTVSYAGLAELCGSPKACRAVGQAMRANPLPLLVPCHRVIASNGSLEMADPKYANLPGIDTESKDVYESGDLPEEDQHAAVEELNSTSVELVSSEGAFEKFSGKYVSGFGKDFSGRIQSSKVTGYDANQGGLAALGEKETVLQKFNRLKIEVADLVQEVKGISDSTKTGNSPADLVNQIESLQMQLADSSIANLNKEPVEATANVEKLMAQLKLPSEKTAKITGGQKSDGTGTYQLYLKPDQAQQKKLQVAELEQRLARLEKVLGSGTDKLNILVSHSKDKTLKEAVREIETKLSLFDSEQLPQVDSRLQAILNKVNEINKAHKGSGDQASEVNQKISELYDLSRQWEGVRAALPQLIERLRALDTLHAKASDFSSTLTHLENMQTQITSRLHTSNSTQKDLEEMFSNNIATIEANITQLNKRMADLKK</sequence>
<dbReference type="Pfam" id="PF04912">
    <property type="entry name" value="Dynamitin"/>
    <property type="match status" value="1"/>
</dbReference>
<comment type="similarity">
    <text evidence="3">Belongs to the dynactin subunit 2 family.</text>
</comment>
<dbReference type="EMBL" id="CAWYQH010000141">
    <property type="protein sequence ID" value="CAK8694242.1"/>
    <property type="molecule type" value="Genomic_DNA"/>
</dbReference>
<organism evidence="17 18">
    <name type="scientific">Clavelina lepadiformis</name>
    <name type="common">Light-bulb sea squirt</name>
    <name type="synonym">Ascidia lepadiformis</name>
    <dbReference type="NCBI Taxonomy" id="159417"/>
    <lineage>
        <taxon>Eukaryota</taxon>
        <taxon>Metazoa</taxon>
        <taxon>Chordata</taxon>
        <taxon>Tunicata</taxon>
        <taxon>Ascidiacea</taxon>
        <taxon>Aplousobranchia</taxon>
        <taxon>Clavelinidae</taxon>
        <taxon>Clavelina</taxon>
    </lineage>
</organism>
<evidence type="ECO:0000256" key="15">
    <source>
        <dbReference type="SAM" id="Coils"/>
    </source>
</evidence>
<dbReference type="PROSITE" id="PS00374">
    <property type="entry name" value="MGMT"/>
    <property type="match status" value="1"/>
</dbReference>
<proteinExistence type="inferred from homology"/>
<evidence type="ECO:0000256" key="12">
    <source>
        <dbReference type="ARBA" id="ARBA00030795"/>
    </source>
</evidence>
<evidence type="ECO:0000256" key="13">
    <source>
        <dbReference type="ARBA" id="ARBA00031621"/>
    </source>
</evidence>
<keyword evidence="8" id="KW-0808">Transferase</keyword>
<dbReference type="Gene3D" id="1.10.10.10">
    <property type="entry name" value="Winged helix-like DNA-binding domain superfamily/Winged helix DNA-binding domain"/>
    <property type="match status" value="1"/>
</dbReference>
<comment type="catalytic activity">
    <reaction evidence="14">
        <text>a 6-O-methyl-2'-deoxyguanosine in DNA + L-cysteinyl-[protein] = S-methyl-L-cysteinyl-[protein] + a 2'-deoxyguanosine in DNA</text>
        <dbReference type="Rhea" id="RHEA:24000"/>
        <dbReference type="Rhea" id="RHEA-COMP:10131"/>
        <dbReference type="Rhea" id="RHEA-COMP:10132"/>
        <dbReference type="Rhea" id="RHEA-COMP:11367"/>
        <dbReference type="Rhea" id="RHEA-COMP:11368"/>
        <dbReference type="ChEBI" id="CHEBI:29950"/>
        <dbReference type="ChEBI" id="CHEBI:82612"/>
        <dbReference type="ChEBI" id="CHEBI:85445"/>
        <dbReference type="ChEBI" id="CHEBI:85448"/>
        <dbReference type="EC" id="2.1.1.63"/>
    </reaction>
</comment>
<evidence type="ECO:0000256" key="6">
    <source>
        <dbReference type="ARBA" id="ARBA00022490"/>
    </source>
</evidence>
<keyword evidence="9" id="KW-0227">DNA damage</keyword>
<keyword evidence="11" id="KW-0234">DNA repair</keyword>
<gene>
    <name evidence="17" type="ORF">CVLEPA_LOCUS27626</name>
</gene>
<evidence type="ECO:0000256" key="14">
    <source>
        <dbReference type="ARBA" id="ARBA00049348"/>
    </source>
</evidence>
<name>A0ABP0GRK1_CLALP</name>
<dbReference type="NCBIfam" id="TIGR00589">
    <property type="entry name" value="ogt"/>
    <property type="match status" value="1"/>
</dbReference>
<protein>
    <recommendedName>
        <fullName evidence="5">Methylated-DNA--protein-cysteine methyltransferase</fullName>
    </recommendedName>
    <alternativeName>
        <fullName evidence="12">6-O-methylguanine-DNA methyltransferase</fullName>
    </alternativeName>
    <alternativeName>
        <fullName evidence="13">O-6-methylguanine-DNA-alkyltransferase</fullName>
    </alternativeName>
</protein>
<feature type="domain" description="Methylated-DNA-[protein]-cysteine S-methyltransferase DNA binding" evidence="16">
    <location>
        <begin position="97"/>
        <end position="156"/>
    </location>
</feature>
<evidence type="ECO:0000256" key="5">
    <source>
        <dbReference type="ARBA" id="ARBA00015377"/>
    </source>
</evidence>
<dbReference type="InterPro" id="IPR001497">
    <property type="entry name" value="MethylDNA_cys_MeTrfase_AS"/>
</dbReference>